<dbReference type="KEGG" id="bhu:bhn_I2494"/>
<dbReference type="Proteomes" id="UP000179284">
    <property type="component" value="Chromosome I"/>
</dbReference>
<accession>A0A1D9P4J1</accession>
<dbReference type="AlphaFoldDB" id="A0A1D9P4J1"/>
<feature type="chain" id="PRO_5038400475" evidence="1">
    <location>
        <begin position="27"/>
        <end position="80"/>
    </location>
</feature>
<proteinExistence type="predicted"/>
<keyword evidence="1" id="KW-0732">Signal</keyword>
<evidence type="ECO:0000313" key="3">
    <source>
        <dbReference type="Proteomes" id="UP000179284"/>
    </source>
</evidence>
<organism evidence="2 3">
    <name type="scientific">Butyrivibrio hungatei</name>
    <dbReference type="NCBI Taxonomy" id="185008"/>
    <lineage>
        <taxon>Bacteria</taxon>
        <taxon>Bacillati</taxon>
        <taxon>Bacillota</taxon>
        <taxon>Clostridia</taxon>
        <taxon>Lachnospirales</taxon>
        <taxon>Lachnospiraceae</taxon>
        <taxon>Butyrivibrio</taxon>
    </lineage>
</organism>
<gene>
    <name evidence="2" type="ORF">bhn_I2494</name>
</gene>
<name>A0A1D9P4J1_9FIRM</name>
<keyword evidence="3" id="KW-1185">Reference proteome</keyword>
<evidence type="ECO:0000313" key="2">
    <source>
        <dbReference type="EMBL" id="AOZ97526.1"/>
    </source>
</evidence>
<reference evidence="3" key="1">
    <citation type="submission" date="2016-10" db="EMBL/GenBank/DDBJ databases">
        <title>The complete genome sequence of the rumen bacterium Butyrivibrio hungatei MB2003.</title>
        <authorList>
            <person name="Palevich N."/>
            <person name="Kelly W.J."/>
            <person name="Leahy S.C."/>
            <person name="Altermann E."/>
            <person name="Rakonjac J."/>
            <person name="Attwood G.T."/>
        </authorList>
    </citation>
    <scope>NUCLEOTIDE SEQUENCE [LARGE SCALE GENOMIC DNA]</scope>
    <source>
        <strain evidence="3">MB2003</strain>
    </source>
</reference>
<feature type="signal peptide" evidence="1">
    <location>
        <begin position="1"/>
        <end position="26"/>
    </location>
</feature>
<evidence type="ECO:0000256" key="1">
    <source>
        <dbReference type="SAM" id="SignalP"/>
    </source>
</evidence>
<dbReference type="EMBL" id="CP017831">
    <property type="protein sequence ID" value="AOZ97526.1"/>
    <property type="molecule type" value="Genomic_DNA"/>
</dbReference>
<sequence length="80" mass="9194">MKKIFVKSLLLVATVLIMKNSTITCYACATNAGISSAHDGKAIILSEETVWKYRYHNGKRQKRLWSCSNNCWISDHWIDM</sequence>
<protein>
    <submittedName>
        <fullName evidence="2">Uncharacterized protein</fullName>
    </submittedName>
</protein>